<dbReference type="EMBL" id="SLUI01000011">
    <property type="protein sequence ID" value="TCL35642.1"/>
    <property type="molecule type" value="Genomic_DNA"/>
</dbReference>
<dbReference type="AlphaFoldDB" id="A0A4R1PW18"/>
<organism evidence="1 2">
    <name type="scientific">Anaerospora hongkongensis</name>
    <dbReference type="NCBI Taxonomy" id="244830"/>
    <lineage>
        <taxon>Bacteria</taxon>
        <taxon>Bacillati</taxon>
        <taxon>Bacillota</taxon>
        <taxon>Negativicutes</taxon>
        <taxon>Selenomonadales</taxon>
        <taxon>Sporomusaceae</taxon>
        <taxon>Anaerospora</taxon>
    </lineage>
</organism>
<evidence type="ECO:0008006" key="3">
    <source>
        <dbReference type="Google" id="ProtNLM"/>
    </source>
</evidence>
<name>A0A4R1PW18_9FIRM</name>
<evidence type="ECO:0000313" key="1">
    <source>
        <dbReference type="EMBL" id="TCL35642.1"/>
    </source>
</evidence>
<keyword evidence="2" id="KW-1185">Reference proteome</keyword>
<comment type="caution">
    <text evidence="1">The sequence shown here is derived from an EMBL/GenBank/DDBJ whole genome shotgun (WGS) entry which is preliminary data.</text>
</comment>
<proteinExistence type="predicted"/>
<gene>
    <name evidence="1" type="ORF">EV210_111108</name>
</gene>
<dbReference type="OrthoDB" id="2611623at2"/>
<reference evidence="1 2" key="1">
    <citation type="submission" date="2019-03" db="EMBL/GenBank/DDBJ databases">
        <title>Genomic Encyclopedia of Type Strains, Phase IV (KMG-IV): sequencing the most valuable type-strain genomes for metagenomic binning, comparative biology and taxonomic classification.</title>
        <authorList>
            <person name="Goeker M."/>
        </authorList>
    </citation>
    <scope>NUCLEOTIDE SEQUENCE [LARGE SCALE GENOMIC DNA]</scope>
    <source>
        <strain evidence="1 2">DSM 15969</strain>
    </source>
</reference>
<dbReference type="RefSeq" id="WP_132082382.1">
    <property type="nucleotide sequence ID" value="NZ_SLUI01000011.1"/>
</dbReference>
<sequence>MEEEVKNRLASFGYMATAADDWILGFCIEKVEEHIKNNCNVSEVPEGLRSVAVDMACGEFLYGKKQSGQSVGIEFEAVVKQITEGDTTITFDTSASAEAKYDALVQYLLHSEVDFAAYRCIRW</sequence>
<evidence type="ECO:0000313" key="2">
    <source>
        <dbReference type="Proteomes" id="UP000295063"/>
    </source>
</evidence>
<protein>
    <recommendedName>
        <fullName evidence="3">Gp6-like head-tail connector protein</fullName>
    </recommendedName>
</protein>
<dbReference type="Proteomes" id="UP000295063">
    <property type="component" value="Unassembled WGS sequence"/>
</dbReference>
<accession>A0A4R1PW18</accession>